<dbReference type="RefSeq" id="WP_030901157.1">
    <property type="nucleotide sequence ID" value="NZ_BAAALS010000096.1"/>
</dbReference>
<evidence type="ECO:0000256" key="1">
    <source>
        <dbReference type="SAM" id="Coils"/>
    </source>
</evidence>
<reference evidence="2 3" key="1">
    <citation type="journal article" date="2019" name="Int. J. Syst. Evol. Microbiol.">
        <title>The Global Catalogue of Microorganisms (GCM) 10K type strain sequencing project: providing services to taxonomists for standard genome sequencing and annotation.</title>
        <authorList>
            <consortium name="The Broad Institute Genomics Platform"/>
            <consortium name="The Broad Institute Genome Sequencing Center for Infectious Disease"/>
            <person name="Wu L."/>
            <person name="Ma J."/>
        </authorList>
    </citation>
    <scope>NUCLEOTIDE SEQUENCE [LARGE SCALE GENOMIC DNA]</scope>
    <source>
        <strain evidence="2 3">JCM 13249</strain>
    </source>
</reference>
<feature type="coiled-coil region" evidence="1">
    <location>
        <begin position="7"/>
        <end position="44"/>
    </location>
</feature>
<keyword evidence="1" id="KW-0175">Coiled coil</keyword>
<protein>
    <submittedName>
        <fullName evidence="2">Uncharacterized protein</fullName>
    </submittedName>
</protein>
<keyword evidence="3" id="KW-1185">Reference proteome</keyword>
<accession>A0ABN2LBF0</accession>
<comment type="caution">
    <text evidence="2">The sequence shown here is derived from an EMBL/GenBank/DDBJ whole genome shotgun (WGS) entry which is preliminary data.</text>
</comment>
<organism evidence="2 3">
    <name type="scientific">Luedemannella helvata</name>
    <dbReference type="NCBI Taxonomy" id="349315"/>
    <lineage>
        <taxon>Bacteria</taxon>
        <taxon>Bacillati</taxon>
        <taxon>Actinomycetota</taxon>
        <taxon>Actinomycetes</taxon>
        <taxon>Micromonosporales</taxon>
        <taxon>Micromonosporaceae</taxon>
        <taxon>Luedemannella</taxon>
    </lineage>
</organism>
<dbReference type="Proteomes" id="UP001500655">
    <property type="component" value="Unassembled WGS sequence"/>
</dbReference>
<gene>
    <name evidence="2" type="ORF">GCM10009681_57590</name>
</gene>
<dbReference type="EMBL" id="BAAALS010000096">
    <property type="protein sequence ID" value="GAA1780301.1"/>
    <property type="molecule type" value="Genomic_DNA"/>
</dbReference>
<evidence type="ECO:0000313" key="2">
    <source>
        <dbReference type="EMBL" id="GAA1780301.1"/>
    </source>
</evidence>
<evidence type="ECO:0000313" key="3">
    <source>
        <dbReference type="Proteomes" id="UP001500655"/>
    </source>
</evidence>
<proteinExistence type="predicted"/>
<sequence length="155" mass="17873">MATDPMVAELTELRAKLRINEQQLEERDQRVADLEATLERYVGKEPTVRDEMAYLHRCLNAVFNACRVAEKQATRWENPLPVPEWVSTVRSAAAGEHDDWPADNRRRIYLDGTGQAWIETTKGFVTQIEMPLWDGEPIANVREKTGEIHEIGRTW</sequence>
<name>A0ABN2LBF0_9ACTN</name>